<evidence type="ECO:0000259" key="7">
    <source>
        <dbReference type="Pfam" id="PF06305"/>
    </source>
</evidence>
<evidence type="ECO:0000256" key="2">
    <source>
        <dbReference type="ARBA" id="ARBA00022692"/>
    </source>
</evidence>
<name>A0ABW0MZL4_9ACTN</name>
<protein>
    <submittedName>
        <fullName evidence="8">LapA family protein</fullName>
    </submittedName>
</protein>
<accession>A0ABW0MZL4</accession>
<feature type="region of interest" description="Disordered" evidence="5">
    <location>
        <begin position="1"/>
        <end position="20"/>
    </location>
</feature>
<dbReference type="Pfam" id="PF06305">
    <property type="entry name" value="LapA_dom"/>
    <property type="match status" value="1"/>
</dbReference>
<reference evidence="9" key="1">
    <citation type="journal article" date="2019" name="Int. J. Syst. Evol. Microbiol.">
        <title>The Global Catalogue of Microorganisms (GCM) 10K type strain sequencing project: providing services to taxonomists for standard genome sequencing and annotation.</title>
        <authorList>
            <consortium name="The Broad Institute Genomics Platform"/>
            <consortium name="The Broad Institute Genome Sequencing Center for Infectious Disease"/>
            <person name="Wu L."/>
            <person name="Ma J."/>
        </authorList>
    </citation>
    <scope>NUCLEOTIDE SEQUENCE [LARGE SCALE GENOMIC DNA]</scope>
    <source>
        <strain evidence="9">KACC 13778</strain>
    </source>
</reference>
<dbReference type="Proteomes" id="UP001595956">
    <property type="component" value="Unassembled WGS sequence"/>
</dbReference>
<sequence length="99" mass="10797">MTDQQPPAEPPTEQKDPLRRSRTSGAWVAVVAAAVLLILLVVFIAQNTQDVHLSFLSWDGSTPLSVALLIAAVIGIALTAVVGSLRILQLRRRVHHTRR</sequence>
<organism evidence="8 9">
    <name type="scientific">Nocardioides caricicola</name>
    <dbReference type="NCBI Taxonomy" id="634770"/>
    <lineage>
        <taxon>Bacteria</taxon>
        <taxon>Bacillati</taxon>
        <taxon>Actinomycetota</taxon>
        <taxon>Actinomycetes</taxon>
        <taxon>Propionibacteriales</taxon>
        <taxon>Nocardioidaceae</taxon>
        <taxon>Nocardioides</taxon>
    </lineage>
</organism>
<dbReference type="InterPro" id="IPR010445">
    <property type="entry name" value="LapA_dom"/>
</dbReference>
<keyword evidence="1" id="KW-1003">Cell membrane</keyword>
<keyword evidence="4 6" id="KW-0472">Membrane</keyword>
<proteinExistence type="predicted"/>
<evidence type="ECO:0000256" key="5">
    <source>
        <dbReference type="SAM" id="MobiDB-lite"/>
    </source>
</evidence>
<comment type="caution">
    <text evidence="8">The sequence shown here is derived from an EMBL/GenBank/DDBJ whole genome shotgun (WGS) entry which is preliminary data.</text>
</comment>
<dbReference type="EMBL" id="JBHSMD010000003">
    <property type="protein sequence ID" value="MFC5493575.1"/>
    <property type="molecule type" value="Genomic_DNA"/>
</dbReference>
<evidence type="ECO:0000256" key="4">
    <source>
        <dbReference type="ARBA" id="ARBA00023136"/>
    </source>
</evidence>
<dbReference type="RefSeq" id="WP_345172905.1">
    <property type="nucleotide sequence ID" value="NZ_BAABFQ010000004.1"/>
</dbReference>
<keyword evidence="9" id="KW-1185">Reference proteome</keyword>
<keyword evidence="2 6" id="KW-0812">Transmembrane</keyword>
<feature type="transmembrane region" description="Helical" evidence="6">
    <location>
        <begin position="66"/>
        <end position="88"/>
    </location>
</feature>
<feature type="transmembrane region" description="Helical" evidence="6">
    <location>
        <begin position="25"/>
        <end position="46"/>
    </location>
</feature>
<evidence type="ECO:0000256" key="6">
    <source>
        <dbReference type="SAM" id="Phobius"/>
    </source>
</evidence>
<evidence type="ECO:0000313" key="8">
    <source>
        <dbReference type="EMBL" id="MFC5493575.1"/>
    </source>
</evidence>
<evidence type="ECO:0000313" key="9">
    <source>
        <dbReference type="Proteomes" id="UP001595956"/>
    </source>
</evidence>
<evidence type="ECO:0000256" key="1">
    <source>
        <dbReference type="ARBA" id="ARBA00022475"/>
    </source>
</evidence>
<evidence type="ECO:0000256" key="3">
    <source>
        <dbReference type="ARBA" id="ARBA00022989"/>
    </source>
</evidence>
<gene>
    <name evidence="8" type="ORF">ACFPKY_10700</name>
</gene>
<feature type="domain" description="Lipopolysaccharide assembly protein A" evidence="7">
    <location>
        <begin position="46"/>
        <end position="97"/>
    </location>
</feature>
<keyword evidence="3 6" id="KW-1133">Transmembrane helix</keyword>